<evidence type="ECO:0000313" key="11">
    <source>
        <dbReference type="Proteomes" id="UP000759443"/>
    </source>
</evidence>
<comment type="similarity">
    <text evidence="8">Belongs to the anion channel-forming bestrophin (TC 1.A.46) family.</text>
</comment>
<evidence type="ECO:0000313" key="10">
    <source>
        <dbReference type="EMBL" id="MBP1850283.1"/>
    </source>
</evidence>
<keyword evidence="7 9" id="KW-0472">Membrane</keyword>
<feature type="transmembrane region" description="Helical" evidence="9">
    <location>
        <begin position="52"/>
        <end position="70"/>
    </location>
</feature>
<keyword evidence="2" id="KW-0813">Transport</keyword>
<keyword evidence="11" id="KW-1185">Reference proteome</keyword>
<keyword evidence="3" id="KW-1003">Cell membrane</keyword>
<comment type="subcellular location">
    <subcellularLocation>
        <location evidence="1">Cell membrane</location>
        <topology evidence="1">Multi-pass membrane protein</topology>
    </subcellularLocation>
</comment>
<protein>
    <submittedName>
        <fullName evidence="10">Membrane protein</fullName>
    </submittedName>
</protein>
<dbReference type="RefSeq" id="WP_209943906.1">
    <property type="nucleotide sequence ID" value="NZ_JAGGJU010000004.1"/>
</dbReference>
<evidence type="ECO:0000256" key="4">
    <source>
        <dbReference type="ARBA" id="ARBA00022692"/>
    </source>
</evidence>
<comment type="caution">
    <text evidence="10">The sequence shown here is derived from an EMBL/GenBank/DDBJ whole genome shotgun (WGS) entry which is preliminary data.</text>
</comment>
<keyword evidence="4 9" id="KW-0812">Transmembrane</keyword>
<evidence type="ECO:0000256" key="3">
    <source>
        <dbReference type="ARBA" id="ARBA00022475"/>
    </source>
</evidence>
<name>A0ABS4DX60_9HYPH</name>
<evidence type="ECO:0000256" key="6">
    <source>
        <dbReference type="ARBA" id="ARBA00023065"/>
    </source>
</evidence>
<evidence type="ECO:0000256" key="5">
    <source>
        <dbReference type="ARBA" id="ARBA00022989"/>
    </source>
</evidence>
<evidence type="ECO:0000256" key="8">
    <source>
        <dbReference type="ARBA" id="ARBA00034708"/>
    </source>
</evidence>
<dbReference type="PANTHER" id="PTHR33281:SF19">
    <property type="entry name" value="VOLTAGE-DEPENDENT ANION CHANNEL-FORMING PROTEIN YNEE"/>
    <property type="match status" value="1"/>
</dbReference>
<sequence length="306" mass="34113">MIVRDRPGLLRLFFILRGSIVPMIYPQVLVVFGVSLAIVLLHRAYPSDIPSLINAPFALLGLALSIFLGFRNNACYDRWWEARKIWGLQVIAVRNFARQTLLLADNEINSAARRDMLELTIAFSHMMVSHLRPGHPLDKALRWMPAGLAEKIAASRNPPDLILREIEMRLVALLRKGRISDLQFRLLDETVGGMQVALGSCERIRHTPVPFGYTLLLHRTAHLFCFFLPFGFADALGWATPFASALVAYTFFGLDALGDQLEEPFGTSPNGLPIATIADVIEINLREALGDKDLPPMPAAVDHILL</sequence>
<dbReference type="EMBL" id="JAGGJU010000004">
    <property type="protein sequence ID" value="MBP1850283.1"/>
    <property type="molecule type" value="Genomic_DNA"/>
</dbReference>
<proteinExistence type="inferred from homology"/>
<dbReference type="Proteomes" id="UP000759443">
    <property type="component" value="Unassembled WGS sequence"/>
</dbReference>
<reference evidence="10 11" key="1">
    <citation type="submission" date="2021-03" db="EMBL/GenBank/DDBJ databases">
        <title>Genomic Encyclopedia of Type Strains, Phase IV (KMG-IV): sequencing the most valuable type-strain genomes for metagenomic binning, comparative biology and taxonomic classification.</title>
        <authorList>
            <person name="Goeker M."/>
        </authorList>
    </citation>
    <scope>NUCLEOTIDE SEQUENCE [LARGE SCALE GENOMIC DNA]</scope>
    <source>
        <strain evidence="10 11">DSM 21600</strain>
    </source>
</reference>
<feature type="transmembrane region" description="Helical" evidence="9">
    <location>
        <begin position="12"/>
        <end position="40"/>
    </location>
</feature>
<evidence type="ECO:0000256" key="9">
    <source>
        <dbReference type="SAM" id="Phobius"/>
    </source>
</evidence>
<accession>A0ABS4DX60</accession>
<dbReference type="InterPro" id="IPR044669">
    <property type="entry name" value="YneE/VCCN1/2-like"/>
</dbReference>
<gene>
    <name evidence="10" type="ORF">J2Z17_001717</name>
</gene>
<dbReference type="PANTHER" id="PTHR33281">
    <property type="entry name" value="UPF0187 PROTEIN YNEE"/>
    <property type="match status" value="1"/>
</dbReference>
<organism evidence="10 11">
    <name type="scientific">Rhizobium halophytocola</name>
    <dbReference type="NCBI Taxonomy" id="735519"/>
    <lineage>
        <taxon>Bacteria</taxon>
        <taxon>Pseudomonadati</taxon>
        <taxon>Pseudomonadota</taxon>
        <taxon>Alphaproteobacteria</taxon>
        <taxon>Hyphomicrobiales</taxon>
        <taxon>Rhizobiaceae</taxon>
        <taxon>Rhizobium/Agrobacterium group</taxon>
        <taxon>Rhizobium</taxon>
    </lineage>
</organism>
<dbReference type="Pfam" id="PF25539">
    <property type="entry name" value="Bestrophin_2"/>
    <property type="match status" value="1"/>
</dbReference>
<evidence type="ECO:0000256" key="7">
    <source>
        <dbReference type="ARBA" id="ARBA00023136"/>
    </source>
</evidence>
<evidence type="ECO:0000256" key="1">
    <source>
        <dbReference type="ARBA" id="ARBA00004651"/>
    </source>
</evidence>
<keyword evidence="5 9" id="KW-1133">Transmembrane helix</keyword>
<keyword evidence="6" id="KW-0406">Ion transport</keyword>
<evidence type="ECO:0000256" key="2">
    <source>
        <dbReference type="ARBA" id="ARBA00022448"/>
    </source>
</evidence>